<name>A0ABP9RKC4_9ACTN</name>
<evidence type="ECO:0000256" key="1">
    <source>
        <dbReference type="ARBA" id="ARBA00004651"/>
    </source>
</evidence>
<feature type="transmembrane region" description="Helical" evidence="7">
    <location>
        <begin position="115"/>
        <end position="144"/>
    </location>
</feature>
<feature type="transmembrane region" description="Helical" evidence="7">
    <location>
        <begin position="315"/>
        <end position="333"/>
    </location>
</feature>
<evidence type="ECO:0000313" key="10">
    <source>
        <dbReference type="Proteomes" id="UP001501570"/>
    </source>
</evidence>
<dbReference type="RefSeq" id="WP_345625903.1">
    <property type="nucleotide sequence ID" value="NZ_BAABJQ010000002.1"/>
</dbReference>
<feature type="compositionally biased region" description="Basic and acidic residues" evidence="6">
    <location>
        <begin position="229"/>
        <end position="239"/>
    </location>
</feature>
<feature type="transmembrane region" description="Helical" evidence="7">
    <location>
        <begin position="21"/>
        <end position="45"/>
    </location>
</feature>
<feature type="transmembrane region" description="Helical" evidence="7">
    <location>
        <begin position="403"/>
        <end position="424"/>
    </location>
</feature>
<evidence type="ECO:0000256" key="7">
    <source>
        <dbReference type="SAM" id="Phobius"/>
    </source>
</evidence>
<gene>
    <name evidence="9" type="ORF">GCM10023322_06390</name>
</gene>
<protein>
    <submittedName>
        <fullName evidence="9">MFS transporter</fullName>
    </submittedName>
</protein>
<feature type="transmembrane region" description="Helical" evidence="7">
    <location>
        <begin position="369"/>
        <end position="391"/>
    </location>
</feature>
<dbReference type="PROSITE" id="PS50850">
    <property type="entry name" value="MFS"/>
    <property type="match status" value="1"/>
</dbReference>
<organism evidence="9 10">
    <name type="scientific">Rugosimonospora acidiphila</name>
    <dbReference type="NCBI Taxonomy" id="556531"/>
    <lineage>
        <taxon>Bacteria</taxon>
        <taxon>Bacillati</taxon>
        <taxon>Actinomycetota</taxon>
        <taxon>Actinomycetes</taxon>
        <taxon>Micromonosporales</taxon>
        <taxon>Micromonosporaceae</taxon>
        <taxon>Rugosimonospora</taxon>
    </lineage>
</organism>
<feature type="transmembrane region" description="Helical" evidence="7">
    <location>
        <begin position="57"/>
        <end position="79"/>
    </location>
</feature>
<keyword evidence="3 7" id="KW-0812">Transmembrane</keyword>
<dbReference type="SUPFAM" id="SSF103473">
    <property type="entry name" value="MFS general substrate transporter"/>
    <property type="match status" value="1"/>
</dbReference>
<comment type="caution">
    <text evidence="9">The sequence shown here is derived from an EMBL/GenBank/DDBJ whole genome shotgun (WGS) entry which is preliminary data.</text>
</comment>
<evidence type="ECO:0000259" key="8">
    <source>
        <dbReference type="PROSITE" id="PS50850"/>
    </source>
</evidence>
<evidence type="ECO:0000256" key="3">
    <source>
        <dbReference type="ARBA" id="ARBA00022692"/>
    </source>
</evidence>
<sequence>MTHLHAPRATRAGGEATGVPTYGWLIVAALSATTTVGYGVLYYAYAVFLTPMATALHTGTTVIAGALTCSILASAAAAVPVGRWLDRHGARALMTGGSIAATLLLLAWSRVHTILALYLVWTGIGVATACVLYEAAFAVVIAWFRERRGTALLAVTVVAGFASSIFLPLTGHLVGRYGWRSAILVLAAIHAAITIPGHLLVRRAPRPVADERQAPPGTAGKTPSAAGADRSRDDGERRRVVSAAVRDPGYWALAVAFVASNAAVAAVGVHLVAYLTELGHTPQFAANTAGLLGILSVTGRLATTATIRRASPATATAAMFVVQAGAAACLPLVGRGNLGAVLATLGVGLGFGVSTIARPAILADRYGTTAYATLSGILAVPLTVAKALAPLGAAAIRDATGDYLWVVEGIAGLCVVAAAALLTVRRVDGSSEA</sequence>
<evidence type="ECO:0000256" key="5">
    <source>
        <dbReference type="ARBA" id="ARBA00023136"/>
    </source>
</evidence>
<keyword evidence="2" id="KW-0813">Transport</keyword>
<feature type="transmembrane region" description="Helical" evidence="7">
    <location>
        <begin position="91"/>
        <end position="109"/>
    </location>
</feature>
<comment type="subcellular location">
    <subcellularLocation>
        <location evidence="1">Cell membrane</location>
        <topology evidence="1">Multi-pass membrane protein</topology>
    </subcellularLocation>
</comment>
<feature type="transmembrane region" description="Helical" evidence="7">
    <location>
        <begin position="249"/>
        <end position="272"/>
    </location>
</feature>
<keyword evidence="5 7" id="KW-0472">Membrane</keyword>
<dbReference type="PANTHER" id="PTHR43385">
    <property type="entry name" value="RIBOFLAVIN TRANSPORTER RIBJ"/>
    <property type="match status" value="1"/>
</dbReference>
<evidence type="ECO:0000256" key="6">
    <source>
        <dbReference type="SAM" id="MobiDB-lite"/>
    </source>
</evidence>
<dbReference type="InterPro" id="IPR020846">
    <property type="entry name" value="MFS_dom"/>
</dbReference>
<evidence type="ECO:0000313" key="9">
    <source>
        <dbReference type="EMBL" id="GAA5178666.1"/>
    </source>
</evidence>
<feature type="domain" description="Major facilitator superfamily (MFS) profile" evidence="8">
    <location>
        <begin position="25"/>
        <end position="426"/>
    </location>
</feature>
<dbReference type="EMBL" id="BAABJQ010000002">
    <property type="protein sequence ID" value="GAA5178666.1"/>
    <property type="molecule type" value="Genomic_DNA"/>
</dbReference>
<dbReference type="InterPro" id="IPR036259">
    <property type="entry name" value="MFS_trans_sf"/>
</dbReference>
<feature type="region of interest" description="Disordered" evidence="6">
    <location>
        <begin position="209"/>
        <end position="239"/>
    </location>
</feature>
<accession>A0ABP9RKC4</accession>
<evidence type="ECO:0000256" key="2">
    <source>
        <dbReference type="ARBA" id="ARBA00022448"/>
    </source>
</evidence>
<keyword evidence="4 7" id="KW-1133">Transmembrane helix</keyword>
<dbReference type="Pfam" id="PF07690">
    <property type="entry name" value="MFS_1"/>
    <property type="match status" value="1"/>
</dbReference>
<feature type="transmembrane region" description="Helical" evidence="7">
    <location>
        <begin position="151"/>
        <end position="169"/>
    </location>
</feature>
<feature type="transmembrane region" description="Helical" evidence="7">
    <location>
        <begin position="181"/>
        <end position="201"/>
    </location>
</feature>
<dbReference type="Gene3D" id="1.20.1250.20">
    <property type="entry name" value="MFS general substrate transporter like domains"/>
    <property type="match status" value="1"/>
</dbReference>
<dbReference type="InterPro" id="IPR011701">
    <property type="entry name" value="MFS"/>
</dbReference>
<keyword evidence="10" id="KW-1185">Reference proteome</keyword>
<evidence type="ECO:0000256" key="4">
    <source>
        <dbReference type="ARBA" id="ARBA00022989"/>
    </source>
</evidence>
<dbReference type="PANTHER" id="PTHR43385:SF1">
    <property type="entry name" value="RIBOFLAVIN TRANSPORTER RIBJ"/>
    <property type="match status" value="1"/>
</dbReference>
<feature type="transmembrane region" description="Helical" evidence="7">
    <location>
        <begin position="284"/>
        <end position="303"/>
    </location>
</feature>
<dbReference type="Proteomes" id="UP001501570">
    <property type="component" value="Unassembled WGS sequence"/>
</dbReference>
<feature type="transmembrane region" description="Helical" evidence="7">
    <location>
        <begin position="339"/>
        <end position="357"/>
    </location>
</feature>
<proteinExistence type="predicted"/>
<reference evidence="10" key="1">
    <citation type="journal article" date="2019" name="Int. J. Syst. Evol. Microbiol.">
        <title>The Global Catalogue of Microorganisms (GCM) 10K type strain sequencing project: providing services to taxonomists for standard genome sequencing and annotation.</title>
        <authorList>
            <consortium name="The Broad Institute Genomics Platform"/>
            <consortium name="The Broad Institute Genome Sequencing Center for Infectious Disease"/>
            <person name="Wu L."/>
            <person name="Ma J."/>
        </authorList>
    </citation>
    <scope>NUCLEOTIDE SEQUENCE [LARGE SCALE GENOMIC DNA]</scope>
    <source>
        <strain evidence="10">JCM 18304</strain>
    </source>
</reference>
<dbReference type="InterPro" id="IPR052983">
    <property type="entry name" value="MFS_Riboflavin_Transporter"/>
</dbReference>